<protein>
    <submittedName>
        <fullName evidence="1">Uncharacterized protein</fullName>
    </submittedName>
</protein>
<organism evidence="1">
    <name type="scientific">marine sediment metagenome</name>
    <dbReference type="NCBI Taxonomy" id="412755"/>
    <lineage>
        <taxon>unclassified sequences</taxon>
        <taxon>metagenomes</taxon>
        <taxon>ecological metagenomes</taxon>
    </lineage>
</organism>
<dbReference type="EMBL" id="LAZR01063880">
    <property type="protein sequence ID" value="KKK58631.1"/>
    <property type="molecule type" value="Genomic_DNA"/>
</dbReference>
<proteinExistence type="predicted"/>
<gene>
    <name evidence="1" type="ORF">LCGC14_3042480</name>
</gene>
<sequence>MLAASSPISKWRPIIPALIDYFTELCLRLYSHDLPVVTGTNTGTDASNIVDLTGLLNYSSGDTNFYDGVYARLVGTDDVSSGDSRVTRGGWTVTGTLVVDPDFSTTPVSGDLYTLSKHPPKLLDDAINRLLRNTYQESFFPLSLHIVANDNNDMESSGLDGDYAKTNAAIAAETTIVHNGAQSMKVTDDGSGGGYANVGSIGIPENKQLYAAVMGYVTSGDSMTFRAIDVTGSNATIEDATTDEPSWMELVYPFTTPSDCEQIDFRFIADSASDVIYG</sequence>
<reference evidence="1" key="1">
    <citation type="journal article" date="2015" name="Nature">
        <title>Complex archaea that bridge the gap between prokaryotes and eukaryotes.</title>
        <authorList>
            <person name="Spang A."/>
            <person name="Saw J.H."/>
            <person name="Jorgensen S.L."/>
            <person name="Zaremba-Niedzwiedzka K."/>
            <person name="Martijn J."/>
            <person name="Lind A.E."/>
            <person name="van Eijk R."/>
            <person name="Schleper C."/>
            <person name="Guy L."/>
            <person name="Ettema T.J."/>
        </authorList>
    </citation>
    <scope>NUCLEOTIDE SEQUENCE</scope>
</reference>
<feature type="non-terminal residue" evidence="1">
    <location>
        <position position="278"/>
    </location>
</feature>
<name>A0A0F8ZF33_9ZZZZ</name>
<dbReference type="Gene3D" id="2.60.120.260">
    <property type="entry name" value="Galactose-binding domain-like"/>
    <property type="match status" value="1"/>
</dbReference>
<comment type="caution">
    <text evidence="1">The sequence shown here is derived from an EMBL/GenBank/DDBJ whole genome shotgun (WGS) entry which is preliminary data.</text>
</comment>
<evidence type="ECO:0000313" key="1">
    <source>
        <dbReference type="EMBL" id="KKK58631.1"/>
    </source>
</evidence>
<accession>A0A0F8ZF33</accession>
<dbReference type="AlphaFoldDB" id="A0A0F8ZF33"/>